<proteinExistence type="predicted"/>
<evidence type="ECO:0000313" key="1">
    <source>
        <dbReference type="EMBL" id="NGO73689.1"/>
    </source>
</evidence>
<protein>
    <submittedName>
        <fullName evidence="1">Uncharacterized protein</fullName>
    </submittedName>
</protein>
<comment type="caution">
    <text evidence="1">The sequence shown here is derived from an EMBL/GenBank/DDBJ whole genome shotgun (WGS) entry which is preliminary data.</text>
</comment>
<feature type="non-terminal residue" evidence="1">
    <location>
        <position position="1"/>
    </location>
</feature>
<dbReference type="EMBL" id="JAAKZZ010000845">
    <property type="protein sequence ID" value="NGO73689.1"/>
    <property type="molecule type" value="Genomic_DNA"/>
</dbReference>
<dbReference type="Proteomes" id="UP000477722">
    <property type="component" value="Unassembled WGS sequence"/>
</dbReference>
<keyword evidence="2" id="KW-1185">Reference proteome</keyword>
<gene>
    <name evidence="1" type="ORF">G5C65_36270</name>
</gene>
<evidence type="ECO:0000313" key="2">
    <source>
        <dbReference type="Proteomes" id="UP000477722"/>
    </source>
</evidence>
<accession>A0A6G4X812</accession>
<dbReference type="AlphaFoldDB" id="A0A6G4X812"/>
<reference evidence="1 2" key="1">
    <citation type="submission" date="2020-02" db="EMBL/GenBank/DDBJ databases">
        <title>Whole-genome analyses of novel actinobacteria.</title>
        <authorList>
            <person name="Sahin N."/>
            <person name="Tatar D."/>
        </authorList>
    </citation>
    <scope>NUCLEOTIDE SEQUENCE [LARGE SCALE GENOMIC DNA]</scope>
    <source>
        <strain evidence="1 2">SB3404</strain>
    </source>
</reference>
<sequence length="84" mass="9432">DGSEDLSPRSLDGIGDTAYINDKLDTEDSGVHRDITLVFRTANVIAVVEYDQWVTDKRRIPDSAELQDKARKLAEHLAGEFRES</sequence>
<name>A0A6G4X812_9ACTN</name>
<organism evidence="1 2">
    <name type="scientific">Streptomyces boncukensis</name>
    <dbReference type="NCBI Taxonomy" id="2711219"/>
    <lineage>
        <taxon>Bacteria</taxon>
        <taxon>Bacillati</taxon>
        <taxon>Actinomycetota</taxon>
        <taxon>Actinomycetes</taxon>
        <taxon>Kitasatosporales</taxon>
        <taxon>Streptomycetaceae</taxon>
        <taxon>Streptomyces</taxon>
    </lineage>
</organism>